<proteinExistence type="predicted"/>
<accession>A0ABM4UG03</accession>
<comment type="subcellular location">
    <subcellularLocation>
        <location evidence="1">Nucleus</location>
    </subcellularLocation>
</comment>
<dbReference type="Gene3D" id="4.10.280.10">
    <property type="entry name" value="Helix-loop-helix DNA-binding domain"/>
    <property type="match status" value="1"/>
</dbReference>
<dbReference type="PROSITE" id="PS50888">
    <property type="entry name" value="BHLH"/>
    <property type="match status" value="1"/>
</dbReference>
<feature type="domain" description="BHLH" evidence="6">
    <location>
        <begin position="10"/>
        <end position="62"/>
    </location>
</feature>
<dbReference type="InterPro" id="IPR036638">
    <property type="entry name" value="HLH_DNA-bd_sf"/>
</dbReference>
<dbReference type="InterPro" id="IPR015660">
    <property type="entry name" value="MASH1/Ascl1a-like"/>
</dbReference>
<keyword evidence="4" id="KW-0539">Nucleus</keyword>
<keyword evidence="2" id="KW-0805">Transcription regulation</keyword>
<feature type="compositionally biased region" description="Polar residues" evidence="5">
    <location>
        <begin position="1"/>
        <end position="11"/>
    </location>
</feature>
<keyword evidence="3" id="KW-0804">Transcription</keyword>
<keyword evidence="7" id="KW-1185">Reference proteome</keyword>
<feature type="compositionally biased region" description="Low complexity" evidence="5">
    <location>
        <begin position="84"/>
        <end position="94"/>
    </location>
</feature>
<evidence type="ECO:0000256" key="2">
    <source>
        <dbReference type="ARBA" id="ARBA00023015"/>
    </source>
</evidence>
<dbReference type="GeneID" id="113689508"/>
<dbReference type="Proteomes" id="UP001652660">
    <property type="component" value="Chromosome 5c"/>
</dbReference>
<dbReference type="PANTHER" id="PTHR13935:SF63">
    <property type="entry name" value="BHLH DOMAIN-CONTAINING PROTEIN"/>
    <property type="match status" value="1"/>
</dbReference>
<evidence type="ECO:0000256" key="1">
    <source>
        <dbReference type="ARBA" id="ARBA00004123"/>
    </source>
</evidence>
<evidence type="ECO:0000256" key="3">
    <source>
        <dbReference type="ARBA" id="ARBA00023163"/>
    </source>
</evidence>
<feature type="region of interest" description="Disordered" evidence="5">
    <location>
        <begin position="1"/>
        <end position="24"/>
    </location>
</feature>
<name>A0ABM4UG03_COFAR</name>
<evidence type="ECO:0000256" key="4">
    <source>
        <dbReference type="ARBA" id="ARBA00023242"/>
    </source>
</evidence>
<feature type="region of interest" description="Disordered" evidence="5">
    <location>
        <begin position="77"/>
        <end position="100"/>
    </location>
</feature>
<dbReference type="RefSeq" id="XP_071906216.1">
    <property type="nucleotide sequence ID" value="XM_072050115.1"/>
</dbReference>
<sequence length="219" mass="24612">METFHASASNTKTKRKITEKNRRDQMKNLYNTLYRLLPSNNSKGFCPVPDKIEDAIYHIKSMEKKLGDYQEIKKKLLHGKRPRSSASSESNNSSTLTDVEVQDIGPDANMILISGLEEQASFYGIIRRLHAEGFEVVTANFSNTGTSTLQVVHEKVGASTSGSETTAVSKRLKELIYGYPQGEVESKLDLLDFEIVPDLLTPDFFGPFATENFCFLQQY</sequence>
<dbReference type="SUPFAM" id="SSF47459">
    <property type="entry name" value="HLH, helix-loop-helix DNA-binding domain"/>
    <property type="match status" value="1"/>
</dbReference>
<evidence type="ECO:0000313" key="8">
    <source>
        <dbReference type="RefSeq" id="XP_071906216.1"/>
    </source>
</evidence>
<evidence type="ECO:0000256" key="5">
    <source>
        <dbReference type="SAM" id="MobiDB-lite"/>
    </source>
</evidence>
<dbReference type="PANTHER" id="PTHR13935">
    <property type="entry name" value="ACHAETE-SCUTE TRANSCRIPTION FACTOR-RELATED"/>
    <property type="match status" value="1"/>
</dbReference>
<evidence type="ECO:0000259" key="6">
    <source>
        <dbReference type="PROSITE" id="PS50888"/>
    </source>
</evidence>
<dbReference type="InterPro" id="IPR011598">
    <property type="entry name" value="bHLH_dom"/>
</dbReference>
<dbReference type="Pfam" id="PF00010">
    <property type="entry name" value="HLH"/>
    <property type="match status" value="1"/>
</dbReference>
<organism evidence="7 8">
    <name type="scientific">Coffea arabica</name>
    <name type="common">Arabian coffee</name>
    <dbReference type="NCBI Taxonomy" id="13443"/>
    <lineage>
        <taxon>Eukaryota</taxon>
        <taxon>Viridiplantae</taxon>
        <taxon>Streptophyta</taxon>
        <taxon>Embryophyta</taxon>
        <taxon>Tracheophyta</taxon>
        <taxon>Spermatophyta</taxon>
        <taxon>Magnoliopsida</taxon>
        <taxon>eudicotyledons</taxon>
        <taxon>Gunneridae</taxon>
        <taxon>Pentapetalae</taxon>
        <taxon>asterids</taxon>
        <taxon>lamiids</taxon>
        <taxon>Gentianales</taxon>
        <taxon>Rubiaceae</taxon>
        <taxon>Ixoroideae</taxon>
        <taxon>Gardenieae complex</taxon>
        <taxon>Bertiereae - Coffeeae clade</taxon>
        <taxon>Coffeeae</taxon>
        <taxon>Coffea</taxon>
    </lineage>
</organism>
<protein>
    <submittedName>
        <fullName evidence="8">Transcription factor bHLH162-like</fullName>
    </submittedName>
</protein>
<reference evidence="8" key="1">
    <citation type="submission" date="2025-08" db="UniProtKB">
        <authorList>
            <consortium name="RefSeq"/>
        </authorList>
    </citation>
    <scope>IDENTIFICATION</scope>
    <source>
        <tissue evidence="8">Leaves</tissue>
    </source>
</reference>
<evidence type="ECO:0000313" key="7">
    <source>
        <dbReference type="Proteomes" id="UP001652660"/>
    </source>
</evidence>
<gene>
    <name evidence="8" type="primary">LOC113689508</name>
</gene>